<dbReference type="EMBL" id="KF117554">
    <property type="protein sequence ID" value="AIA84810.1"/>
    <property type="molecule type" value="Genomic_DNA"/>
</dbReference>
<evidence type="ECO:0000256" key="1">
    <source>
        <dbReference type="ARBA" id="ARBA00010838"/>
    </source>
</evidence>
<name>A0A060BVG0_9GAMM</name>
<dbReference type="PANTHER" id="PTHR10353">
    <property type="entry name" value="GLYCOSYL HYDROLASE"/>
    <property type="match status" value="1"/>
</dbReference>
<evidence type="ECO:0000313" key="5">
    <source>
        <dbReference type="EMBL" id="AIA84810.1"/>
    </source>
</evidence>
<dbReference type="GO" id="GO:0016052">
    <property type="term" value="P:carbohydrate catabolic process"/>
    <property type="evidence" value="ECO:0007669"/>
    <property type="project" value="TreeGrafter"/>
</dbReference>
<keyword evidence="2" id="KW-0378">Hydrolase</keyword>
<evidence type="ECO:0000256" key="3">
    <source>
        <dbReference type="ARBA" id="ARBA00023295"/>
    </source>
</evidence>
<protein>
    <submittedName>
        <fullName evidence="5">Glyco_hydro_1</fullName>
    </submittedName>
</protein>
<dbReference type="AlphaFoldDB" id="A0A060BVG0"/>
<dbReference type="PANTHER" id="PTHR10353:SF36">
    <property type="entry name" value="LP05116P"/>
    <property type="match status" value="1"/>
</dbReference>
<comment type="similarity">
    <text evidence="1 4">Belongs to the glycosyl hydrolase 1 family.</text>
</comment>
<dbReference type="GO" id="GO:0008422">
    <property type="term" value="F:beta-glucosidase activity"/>
    <property type="evidence" value="ECO:0007669"/>
    <property type="project" value="TreeGrafter"/>
</dbReference>
<sequence length="103" mass="12281">MGKDFLLLIFVLLKISEKQLDTKVSVDHYHHLEEDVSLMKELGLKSYRFSISWSRIFPNGDEKYPNKKGLEFYHKLIDLLIKSGIEPIITMYHFDQPYHLIRK</sequence>
<keyword evidence="3" id="KW-0326">Glycosidase</keyword>
<accession>A0A060BVG0</accession>
<reference evidence="5" key="1">
    <citation type="journal article" date="2013" name="Environ. Microbiol.">
        <title>Seasonally variable intestinal metagenomes of the red palm weevil (Rhynchophorus ferrugineus).</title>
        <authorList>
            <person name="Jia S."/>
            <person name="Zhang X."/>
            <person name="Zhang G."/>
            <person name="Yin A."/>
            <person name="Zhang S."/>
            <person name="Li F."/>
            <person name="Wang L."/>
            <person name="Zhao D."/>
            <person name="Yun Q."/>
            <person name="Tala"/>
            <person name="Wang J."/>
            <person name="Sun G."/>
            <person name="Baabdullah M."/>
            <person name="Yu X."/>
            <person name="Hu S."/>
            <person name="Al-Mssallem I.S."/>
            <person name="Yu J."/>
        </authorList>
    </citation>
    <scope>NUCLEOTIDE SEQUENCE</scope>
</reference>
<dbReference type="InterPro" id="IPR001360">
    <property type="entry name" value="Glyco_hydro_1"/>
</dbReference>
<organism evidence="5">
    <name type="scientific">uncultured Dickeya sp</name>
    <dbReference type="NCBI Taxonomy" id="741653"/>
    <lineage>
        <taxon>Bacteria</taxon>
        <taxon>Pseudomonadati</taxon>
        <taxon>Pseudomonadota</taxon>
        <taxon>Gammaproteobacteria</taxon>
        <taxon>Enterobacterales</taxon>
        <taxon>Pectobacteriaceae</taxon>
        <taxon>Dickeya</taxon>
        <taxon>environmental samples</taxon>
    </lineage>
</organism>
<dbReference type="SUPFAM" id="SSF51445">
    <property type="entry name" value="(Trans)glycosidases"/>
    <property type="match status" value="1"/>
</dbReference>
<dbReference type="Pfam" id="PF00232">
    <property type="entry name" value="Glyco_hydro_1"/>
    <property type="match status" value="1"/>
</dbReference>
<evidence type="ECO:0000256" key="4">
    <source>
        <dbReference type="RuleBase" id="RU003690"/>
    </source>
</evidence>
<evidence type="ECO:0000256" key="2">
    <source>
        <dbReference type="ARBA" id="ARBA00022801"/>
    </source>
</evidence>
<dbReference type="InterPro" id="IPR017853">
    <property type="entry name" value="GH"/>
</dbReference>
<dbReference type="Gene3D" id="3.20.20.80">
    <property type="entry name" value="Glycosidases"/>
    <property type="match status" value="1"/>
</dbReference>
<dbReference type="GO" id="GO:0005829">
    <property type="term" value="C:cytosol"/>
    <property type="evidence" value="ECO:0007669"/>
    <property type="project" value="TreeGrafter"/>
</dbReference>
<proteinExistence type="inferred from homology"/>